<dbReference type="Proteomes" id="UP000265520">
    <property type="component" value="Unassembled WGS sequence"/>
</dbReference>
<keyword evidence="2" id="KW-1185">Reference proteome</keyword>
<name>A0A392V3K7_9FABA</name>
<dbReference type="EMBL" id="LXQA011021029">
    <property type="protein sequence ID" value="MCI81525.1"/>
    <property type="molecule type" value="Genomic_DNA"/>
</dbReference>
<evidence type="ECO:0000313" key="2">
    <source>
        <dbReference type="Proteomes" id="UP000265520"/>
    </source>
</evidence>
<organism evidence="1 2">
    <name type="scientific">Trifolium medium</name>
    <dbReference type="NCBI Taxonomy" id="97028"/>
    <lineage>
        <taxon>Eukaryota</taxon>
        <taxon>Viridiplantae</taxon>
        <taxon>Streptophyta</taxon>
        <taxon>Embryophyta</taxon>
        <taxon>Tracheophyta</taxon>
        <taxon>Spermatophyta</taxon>
        <taxon>Magnoliopsida</taxon>
        <taxon>eudicotyledons</taxon>
        <taxon>Gunneridae</taxon>
        <taxon>Pentapetalae</taxon>
        <taxon>rosids</taxon>
        <taxon>fabids</taxon>
        <taxon>Fabales</taxon>
        <taxon>Fabaceae</taxon>
        <taxon>Papilionoideae</taxon>
        <taxon>50 kb inversion clade</taxon>
        <taxon>NPAAA clade</taxon>
        <taxon>Hologalegina</taxon>
        <taxon>IRL clade</taxon>
        <taxon>Trifolieae</taxon>
        <taxon>Trifolium</taxon>
    </lineage>
</organism>
<evidence type="ECO:0000313" key="1">
    <source>
        <dbReference type="EMBL" id="MCI81525.1"/>
    </source>
</evidence>
<feature type="non-terminal residue" evidence="1">
    <location>
        <position position="74"/>
    </location>
</feature>
<comment type="caution">
    <text evidence="1">The sequence shown here is derived from an EMBL/GenBank/DDBJ whole genome shotgun (WGS) entry which is preliminary data.</text>
</comment>
<proteinExistence type="predicted"/>
<feature type="non-terminal residue" evidence="1">
    <location>
        <position position="1"/>
    </location>
</feature>
<protein>
    <submittedName>
        <fullName evidence="1">Uncharacterized protein</fullName>
    </submittedName>
</protein>
<dbReference type="AlphaFoldDB" id="A0A392V3K7"/>
<accession>A0A392V3K7</accession>
<sequence length="74" mass="8070">RSSELTVSDKLLSGTHVDAGVGTSAQQMDGTLTRKQMIAALTETRRSLEERKQQIDIVIAALQAEEEADQAEIE</sequence>
<reference evidence="1 2" key="1">
    <citation type="journal article" date="2018" name="Front. Plant Sci.">
        <title>Red Clover (Trifolium pratense) and Zigzag Clover (T. medium) - A Picture of Genomic Similarities and Differences.</title>
        <authorList>
            <person name="Dluhosova J."/>
            <person name="Istvanek J."/>
            <person name="Nedelnik J."/>
            <person name="Repkova J."/>
        </authorList>
    </citation>
    <scope>NUCLEOTIDE SEQUENCE [LARGE SCALE GENOMIC DNA]</scope>
    <source>
        <strain evidence="2">cv. 10/8</strain>
        <tissue evidence="1">Leaf</tissue>
    </source>
</reference>